<protein>
    <submittedName>
        <fullName evidence="6">TetR family transcriptional regulator</fullName>
    </submittedName>
</protein>
<organism evidence="6 7">
    <name type="scientific">Asaia krungthepensis NRIC 0535</name>
    <dbReference type="NCBI Taxonomy" id="1307925"/>
    <lineage>
        <taxon>Bacteria</taxon>
        <taxon>Pseudomonadati</taxon>
        <taxon>Pseudomonadota</taxon>
        <taxon>Alphaproteobacteria</taxon>
        <taxon>Acetobacterales</taxon>
        <taxon>Acetobacteraceae</taxon>
        <taxon>Asaia</taxon>
    </lineage>
</organism>
<dbReference type="InterPro" id="IPR050109">
    <property type="entry name" value="HTH-type_TetR-like_transc_reg"/>
</dbReference>
<keyword evidence="7" id="KW-1185">Reference proteome</keyword>
<dbReference type="EMBL" id="BAPV01000043">
    <property type="protein sequence ID" value="GBQ91652.1"/>
    <property type="molecule type" value="Genomic_DNA"/>
</dbReference>
<evidence type="ECO:0000313" key="6">
    <source>
        <dbReference type="EMBL" id="GBQ91652.1"/>
    </source>
</evidence>
<feature type="DNA-binding region" description="H-T-H motif" evidence="4">
    <location>
        <begin position="27"/>
        <end position="46"/>
    </location>
</feature>
<proteinExistence type="predicted"/>
<evidence type="ECO:0000256" key="2">
    <source>
        <dbReference type="ARBA" id="ARBA00023125"/>
    </source>
</evidence>
<keyword evidence="3" id="KW-0804">Transcription</keyword>
<dbReference type="Pfam" id="PF00440">
    <property type="entry name" value="TetR_N"/>
    <property type="match status" value="1"/>
</dbReference>
<dbReference type="PANTHER" id="PTHR30055">
    <property type="entry name" value="HTH-TYPE TRANSCRIPTIONAL REGULATOR RUTR"/>
    <property type="match status" value="1"/>
</dbReference>
<dbReference type="PANTHER" id="PTHR30055:SF220">
    <property type="entry name" value="TETR-FAMILY REGULATORY PROTEIN"/>
    <property type="match status" value="1"/>
</dbReference>
<accession>A0ABQ0Q505</accession>
<dbReference type="Gene3D" id="1.10.357.10">
    <property type="entry name" value="Tetracycline Repressor, domain 2"/>
    <property type="match status" value="1"/>
</dbReference>
<name>A0ABQ0Q505_9PROT</name>
<sequence length="176" mass="19189">MTRKIDLKERLLEIATECLENGDHDPSLRDIAKRAGVSPMAPYRHFPDKAALLGAVVINGFEKLRLVLEEADKTQEGRASLIAQGVAYVLFARDNPALFALMFSEEKTGVVPSELGGGYAVLSRRIETLRGRPDPLASLGSWSLVHGLAVLQRDKKLDLAVGQIEAVLELMTRGVA</sequence>
<evidence type="ECO:0000259" key="5">
    <source>
        <dbReference type="PROSITE" id="PS50977"/>
    </source>
</evidence>
<dbReference type="Pfam" id="PF13305">
    <property type="entry name" value="TetR_C_33"/>
    <property type="match status" value="1"/>
</dbReference>
<comment type="caution">
    <text evidence="6">The sequence shown here is derived from an EMBL/GenBank/DDBJ whole genome shotgun (WGS) entry which is preliminary data.</text>
</comment>
<dbReference type="InterPro" id="IPR036271">
    <property type="entry name" value="Tet_transcr_reg_TetR-rel_C_sf"/>
</dbReference>
<feature type="domain" description="HTH tetR-type" evidence="5">
    <location>
        <begin position="5"/>
        <end position="64"/>
    </location>
</feature>
<dbReference type="SUPFAM" id="SSF48498">
    <property type="entry name" value="Tetracyclin repressor-like, C-terminal domain"/>
    <property type="match status" value="1"/>
</dbReference>
<reference evidence="6" key="1">
    <citation type="submission" date="2013-04" db="EMBL/GenBank/DDBJ databases">
        <title>The genome sequencing project of 58 acetic acid bacteria.</title>
        <authorList>
            <person name="Okamoto-Kainuma A."/>
            <person name="Ishikawa M."/>
            <person name="Umino S."/>
            <person name="Koizumi Y."/>
            <person name="Shiwa Y."/>
            <person name="Yoshikawa H."/>
            <person name="Matsutani M."/>
            <person name="Matsushita K."/>
        </authorList>
    </citation>
    <scope>NUCLEOTIDE SEQUENCE</scope>
    <source>
        <strain evidence="6">NRIC 0535</strain>
    </source>
</reference>
<keyword evidence="2 4" id="KW-0238">DNA-binding</keyword>
<gene>
    <name evidence="6" type="ORF">AA0535_2359</name>
</gene>
<evidence type="ECO:0000256" key="1">
    <source>
        <dbReference type="ARBA" id="ARBA00023015"/>
    </source>
</evidence>
<dbReference type="Proteomes" id="UP001062776">
    <property type="component" value="Unassembled WGS sequence"/>
</dbReference>
<keyword evidence="1" id="KW-0805">Transcription regulation</keyword>
<dbReference type="RefSeq" id="WP_264816593.1">
    <property type="nucleotide sequence ID" value="NZ_BAPV01000043.1"/>
</dbReference>
<dbReference type="SUPFAM" id="SSF46689">
    <property type="entry name" value="Homeodomain-like"/>
    <property type="match status" value="1"/>
</dbReference>
<dbReference type="InterPro" id="IPR009057">
    <property type="entry name" value="Homeodomain-like_sf"/>
</dbReference>
<dbReference type="InterPro" id="IPR025996">
    <property type="entry name" value="MT1864/Rv1816-like_C"/>
</dbReference>
<dbReference type="InterPro" id="IPR001647">
    <property type="entry name" value="HTH_TetR"/>
</dbReference>
<evidence type="ECO:0000313" key="7">
    <source>
        <dbReference type="Proteomes" id="UP001062776"/>
    </source>
</evidence>
<evidence type="ECO:0000256" key="4">
    <source>
        <dbReference type="PROSITE-ProRule" id="PRU00335"/>
    </source>
</evidence>
<dbReference type="PROSITE" id="PS50977">
    <property type="entry name" value="HTH_TETR_2"/>
    <property type="match status" value="1"/>
</dbReference>
<evidence type="ECO:0000256" key="3">
    <source>
        <dbReference type="ARBA" id="ARBA00023163"/>
    </source>
</evidence>